<dbReference type="Gene3D" id="3.30.530.20">
    <property type="match status" value="1"/>
</dbReference>
<evidence type="ECO:0000313" key="3">
    <source>
        <dbReference type="EMBL" id="MBD3943071.1"/>
    </source>
</evidence>
<dbReference type="Pfam" id="PF08327">
    <property type="entry name" value="AHSA1"/>
    <property type="match status" value="1"/>
</dbReference>
<protein>
    <submittedName>
        <fullName evidence="3">SRPBCC domain-containing protein</fullName>
    </submittedName>
</protein>
<dbReference type="InterPro" id="IPR023393">
    <property type="entry name" value="START-like_dom_sf"/>
</dbReference>
<dbReference type="RefSeq" id="WP_191172669.1">
    <property type="nucleotide sequence ID" value="NZ_JACXZS010000010.1"/>
</dbReference>
<name>A0ABR8NTY8_9MICO</name>
<evidence type="ECO:0000259" key="2">
    <source>
        <dbReference type="Pfam" id="PF08327"/>
    </source>
</evidence>
<comment type="caution">
    <text evidence="3">The sequence shown here is derived from an EMBL/GenBank/DDBJ whole genome shotgun (WGS) entry which is preliminary data.</text>
</comment>
<dbReference type="InterPro" id="IPR013538">
    <property type="entry name" value="ASHA1/2-like_C"/>
</dbReference>
<gene>
    <name evidence="3" type="ORF">IF188_15355</name>
</gene>
<dbReference type="Proteomes" id="UP000598426">
    <property type="component" value="Unassembled WGS sequence"/>
</dbReference>
<sequence length="160" mass="17994">MSNPNEYGSIEQSIFIAASPEVVYDVVSRPEHLNRWWTDEAVYQPVPGGSGYLAWGDRATTRPTEVTLTVVEAVPGERFSFRWIYPRGETPTPENSMLVTFSLVPDSGGTRLTVTEEGMREQGWEAAKLEAYYLEHVDGWMRHLADLARYAPAVVERVDG</sequence>
<reference evidence="3 4" key="1">
    <citation type="submission" date="2020-09" db="EMBL/GenBank/DDBJ databases">
        <title>Isolation and identification of active actinomycetes.</title>
        <authorList>
            <person name="Li X."/>
        </authorList>
    </citation>
    <scope>NUCLEOTIDE SEQUENCE [LARGE SCALE GENOMIC DNA]</scope>
    <source>
        <strain evidence="3 4">NEAU-LLC</strain>
    </source>
</reference>
<accession>A0ABR8NTY8</accession>
<dbReference type="EMBL" id="JACXZS010000010">
    <property type="protein sequence ID" value="MBD3943071.1"/>
    <property type="molecule type" value="Genomic_DNA"/>
</dbReference>
<dbReference type="SUPFAM" id="SSF55961">
    <property type="entry name" value="Bet v1-like"/>
    <property type="match status" value="1"/>
</dbReference>
<proteinExistence type="inferred from homology"/>
<organism evidence="3 4">
    <name type="scientific">Microbacterium helvum</name>
    <dbReference type="NCBI Taxonomy" id="2773713"/>
    <lineage>
        <taxon>Bacteria</taxon>
        <taxon>Bacillati</taxon>
        <taxon>Actinomycetota</taxon>
        <taxon>Actinomycetes</taxon>
        <taxon>Micrococcales</taxon>
        <taxon>Microbacteriaceae</taxon>
        <taxon>Microbacterium</taxon>
    </lineage>
</organism>
<feature type="domain" description="Activator of Hsp90 ATPase homologue 1/2-like C-terminal" evidence="2">
    <location>
        <begin position="18"/>
        <end position="150"/>
    </location>
</feature>
<comment type="similarity">
    <text evidence="1">Belongs to the AHA1 family.</text>
</comment>
<keyword evidence="4" id="KW-1185">Reference proteome</keyword>
<evidence type="ECO:0000313" key="4">
    <source>
        <dbReference type="Proteomes" id="UP000598426"/>
    </source>
</evidence>
<evidence type="ECO:0000256" key="1">
    <source>
        <dbReference type="ARBA" id="ARBA00006817"/>
    </source>
</evidence>